<keyword evidence="1" id="KW-0812">Transmembrane</keyword>
<gene>
    <name evidence="2" type="ORF">CPELLU_LOCUS5025</name>
</gene>
<evidence type="ECO:0000313" key="3">
    <source>
        <dbReference type="Proteomes" id="UP000789759"/>
    </source>
</evidence>
<feature type="transmembrane region" description="Helical" evidence="1">
    <location>
        <begin position="47"/>
        <end position="68"/>
    </location>
</feature>
<dbReference type="AlphaFoldDB" id="A0A9N9FUI3"/>
<organism evidence="2 3">
    <name type="scientific">Cetraspora pellucida</name>
    <dbReference type="NCBI Taxonomy" id="1433469"/>
    <lineage>
        <taxon>Eukaryota</taxon>
        <taxon>Fungi</taxon>
        <taxon>Fungi incertae sedis</taxon>
        <taxon>Mucoromycota</taxon>
        <taxon>Glomeromycotina</taxon>
        <taxon>Glomeromycetes</taxon>
        <taxon>Diversisporales</taxon>
        <taxon>Gigasporaceae</taxon>
        <taxon>Cetraspora</taxon>
    </lineage>
</organism>
<dbReference type="EMBL" id="CAJVQA010002778">
    <property type="protein sequence ID" value="CAG8557080.1"/>
    <property type="molecule type" value="Genomic_DNA"/>
</dbReference>
<keyword evidence="1" id="KW-1133">Transmembrane helix</keyword>
<keyword evidence="3" id="KW-1185">Reference proteome</keyword>
<protein>
    <submittedName>
        <fullName evidence="2">14557_t:CDS:1</fullName>
    </submittedName>
</protein>
<proteinExistence type="predicted"/>
<name>A0A9N9FUI3_9GLOM</name>
<evidence type="ECO:0000313" key="2">
    <source>
        <dbReference type="EMBL" id="CAG8557080.1"/>
    </source>
</evidence>
<accession>A0A9N9FUI3</accession>
<reference evidence="2" key="1">
    <citation type="submission" date="2021-06" db="EMBL/GenBank/DDBJ databases">
        <authorList>
            <person name="Kallberg Y."/>
            <person name="Tangrot J."/>
            <person name="Rosling A."/>
        </authorList>
    </citation>
    <scope>NUCLEOTIDE SEQUENCE</scope>
    <source>
        <strain evidence="2">FL966</strain>
    </source>
</reference>
<keyword evidence="1" id="KW-0472">Membrane</keyword>
<comment type="caution">
    <text evidence="2">The sequence shown here is derived from an EMBL/GenBank/DDBJ whole genome shotgun (WGS) entry which is preliminary data.</text>
</comment>
<dbReference type="Proteomes" id="UP000789759">
    <property type="component" value="Unassembled WGS sequence"/>
</dbReference>
<dbReference type="OrthoDB" id="2368311at2759"/>
<evidence type="ECO:0000256" key="1">
    <source>
        <dbReference type="SAM" id="Phobius"/>
    </source>
</evidence>
<sequence>MSNNINTERVPLLEAREYLQNLQNPVNCKELCWRLCKRCCRLCKEQFWVLFAITMILLLIIPIIVFAISPYAKFPKLPTDVSRIPYEYRFRCKSHWKCNYIIEGYPTEFNSESNSFSSIKDDNQPKFIKYAEIIVPYLKYGNFNVIEFRHYPNGTVFPVSTVNSRIRIYSTNEIEIVFAAPDDADLELLESCKYRISWTWWFNGYIWKQCNNANETIFKQIAFFKGNPSWGLTLSSIDGGINYGYSTMSSFFWDLYARNIFINQTAPFPPIIPALYIAHYYHLSYRQNRDLTDY</sequence>